<protein>
    <submittedName>
        <fullName evidence="1">Uncharacterized protein</fullName>
    </submittedName>
</protein>
<dbReference type="Pfam" id="PF07073">
    <property type="entry name" value="ROF"/>
    <property type="match status" value="1"/>
</dbReference>
<dbReference type="EMBL" id="LAZR01000910">
    <property type="protein sequence ID" value="KKN54839.1"/>
    <property type="molecule type" value="Genomic_DNA"/>
</dbReference>
<name>A0A0F9RJ97_9ZZZZ</name>
<dbReference type="InterPro" id="IPR009778">
    <property type="entry name" value="ROF"/>
</dbReference>
<comment type="caution">
    <text evidence="1">The sequence shown here is derived from an EMBL/GenBank/DDBJ whole genome shotgun (WGS) entry which is preliminary data.</text>
</comment>
<evidence type="ECO:0000313" key="1">
    <source>
        <dbReference type="EMBL" id="KKN54839.1"/>
    </source>
</evidence>
<accession>A0A0F9RJ97</accession>
<sequence length="83" mass="9426">MISCNQYDYIEIACMHHLSIELILKNGDGVCGIATDTKRNANRDECIVVNVNSELQLIVLTTISILKAREKNPYFDHVNFDVK</sequence>
<organism evidence="1">
    <name type="scientific">marine sediment metagenome</name>
    <dbReference type="NCBI Taxonomy" id="412755"/>
    <lineage>
        <taxon>unclassified sequences</taxon>
        <taxon>metagenomes</taxon>
        <taxon>ecological metagenomes</taxon>
    </lineage>
</organism>
<dbReference type="AlphaFoldDB" id="A0A0F9RJ97"/>
<gene>
    <name evidence="1" type="ORF">LCGC14_0588500</name>
</gene>
<dbReference type="InterPro" id="IPR038626">
    <property type="entry name" value="Rof-like_sf"/>
</dbReference>
<dbReference type="InterPro" id="IPR023534">
    <property type="entry name" value="Rof/RNase_P-like"/>
</dbReference>
<proteinExistence type="predicted"/>
<dbReference type="SUPFAM" id="SSF101744">
    <property type="entry name" value="Rof/RNase P subunit-like"/>
    <property type="match status" value="1"/>
</dbReference>
<dbReference type="Gene3D" id="2.30.30.400">
    <property type="entry name" value="Rof-like"/>
    <property type="match status" value="1"/>
</dbReference>
<reference evidence="1" key="1">
    <citation type="journal article" date="2015" name="Nature">
        <title>Complex archaea that bridge the gap between prokaryotes and eukaryotes.</title>
        <authorList>
            <person name="Spang A."/>
            <person name="Saw J.H."/>
            <person name="Jorgensen S.L."/>
            <person name="Zaremba-Niedzwiedzka K."/>
            <person name="Martijn J."/>
            <person name="Lind A.E."/>
            <person name="van Eijk R."/>
            <person name="Schleper C."/>
            <person name="Guy L."/>
            <person name="Ettema T.J."/>
        </authorList>
    </citation>
    <scope>NUCLEOTIDE SEQUENCE</scope>
</reference>